<dbReference type="AlphaFoldDB" id="A0A7S1KGW6"/>
<dbReference type="SUPFAM" id="SSF69012">
    <property type="entry name" value="alpha-ketoacid dehydrogenase kinase, N-terminal domain"/>
    <property type="match status" value="1"/>
</dbReference>
<dbReference type="Gene3D" id="1.20.140.20">
    <property type="entry name" value="Alpha-ketoacid/pyruvate dehydrogenase kinase, N-terminal domain"/>
    <property type="match status" value="1"/>
</dbReference>
<evidence type="ECO:0000256" key="4">
    <source>
        <dbReference type="ARBA" id="ARBA00022777"/>
    </source>
</evidence>
<dbReference type="EC" id="2.7.11.-" evidence="8"/>
<evidence type="ECO:0000259" key="9">
    <source>
        <dbReference type="PROSITE" id="PS50109"/>
    </source>
</evidence>
<evidence type="ECO:0000256" key="8">
    <source>
        <dbReference type="RuleBase" id="RU366032"/>
    </source>
</evidence>
<evidence type="ECO:0000256" key="3">
    <source>
        <dbReference type="ARBA" id="ARBA00022741"/>
    </source>
</evidence>
<keyword evidence="2 8" id="KW-0808">Transferase</keyword>
<evidence type="ECO:0000313" key="10">
    <source>
        <dbReference type="EMBL" id="CAD9073625.1"/>
    </source>
</evidence>
<comment type="similarity">
    <text evidence="1 8">Belongs to the PDK/BCKDK protein kinase family.</text>
</comment>
<dbReference type="InterPro" id="IPR005467">
    <property type="entry name" value="His_kinase_dom"/>
</dbReference>
<dbReference type="GO" id="GO:0010906">
    <property type="term" value="P:regulation of glucose metabolic process"/>
    <property type="evidence" value="ECO:0007669"/>
    <property type="project" value="TreeGrafter"/>
</dbReference>
<evidence type="ECO:0000256" key="7">
    <source>
        <dbReference type="ARBA" id="ARBA00048201"/>
    </source>
</evidence>
<dbReference type="SUPFAM" id="SSF55874">
    <property type="entry name" value="ATPase domain of HSP90 chaperone/DNA topoisomerase II/histidine kinase"/>
    <property type="match status" value="1"/>
</dbReference>
<keyword evidence="6 8" id="KW-0496">Mitochondrion</keyword>
<dbReference type="PANTHER" id="PTHR11947">
    <property type="entry name" value="PYRUVATE DEHYDROGENASE KINASE"/>
    <property type="match status" value="1"/>
</dbReference>
<evidence type="ECO:0000256" key="2">
    <source>
        <dbReference type="ARBA" id="ARBA00022679"/>
    </source>
</evidence>
<dbReference type="GO" id="GO:0004740">
    <property type="term" value="F:pyruvate dehydrogenase (acetyl-transferring) kinase activity"/>
    <property type="evidence" value="ECO:0007669"/>
    <property type="project" value="UniProtKB-EC"/>
</dbReference>
<protein>
    <recommendedName>
        <fullName evidence="8">Protein-serine/threonine kinase</fullName>
        <ecNumber evidence="8">2.7.11.-</ecNumber>
    </recommendedName>
</protein>
<proteinExistence type="inferred from homology"/>
<dbReference type="EMBL" id="HBGB01048957">
    <property type="protein sequence ID" value="CAD9073625.1"/>
    <property type="molecule type" value="Transcribed_RNA"/>
</dbReference>
<dbReference type="InterPro" id="IPR003594">
    <property type="entry name" value="HATPase_dom"/>
</dbReference>
<accession>A0A7S1KGW6</accession>
<name>A0A7S1KGW6_9ALVE</name>
<dbReference type="GO" id="GO:0005524">
    <property type="term" value="F:ATP binding"/>
    <property type="evidence" value="ECO:0007669"/>
    <property type="project" value="UniProtKB-UniRule"/>
</dbReference>
<dbReference type="InterPro" id="IPR036784">
    <property type="entry name" value="AK/P_DHK_N_sf"/>
</dbReference>
<dbReference type="PANTHER" id="PTHR11947:SF3">
    <property type="entry name" value="[PYRUVATE DEHYDROGENASE (ACETYL-TRANSFERRING)] KINASE, MITOCHONDRIAL"/>
    <property type="match status" value="1"/>
</dbReference>
<dbReference type="InterPro" id="IPR036890">
    <property type="entry name" value="HATPase_C_sf"/>
</dbReference>
<comment type="subcellular location">
    <subcellularLocation>
        <location evidence="8">Mitochondrion matrix</location>
    </subcellularLocation>
</comment>
<dbReference type="Pfam" id="PF02518">
    <property type="entry name" value="HATPase_c"/>
    <property type="match status" value="1"/>
</dbReference>
<keyword evidence="3 8" id="KW-0547">Nucleotide-binding</keyword>
<reference evidence="10" key="1">
    <citation type="submission" date="2021-01" db="EMBL/GenBank/DDBJ databases">
        <authorList>
            <person name="Corre E."/>
            <person name="Pelletier E."/>
            <person name="Niang G."/>
            <person name="Scheremetjew M."/>
            <person name="Finn R."/>
            <person name="Kale V."/>
            <person name="Holt S."/>
            <person name="Cochrane G."/>
            <person name="Meng A."/>
            <person name="Brown T."/>
            <person name="Cohen L."/>
        </authorList>
    </citation>
    <scope>NUCLEOTIDE SEQUENCE</scope>
    <source>
        <strain evidence="10">CCMP3346</strain>
    </source>
</reference>
<dbReference type="InterPro" id="IPR018955">
    <property type="entry name" value="BCDHK/PDK_N"/>
</dbReference>
<organism evidence="10">
    <name type="scientific">Vitrella brassicaformis</name>
    <dbReference type="NCBI Taxonomy" id="1169539"/>
    <lineage>
        <taxon>Eukaryota</taxon>
        <taxon>Sar</taxon>
        <taxon>Alveolata</taxon>
        <taxon>Colpodellida</taxon>
        <taxon>Vitrellaceae</taxon>
        <taxon>Vitrella</taxon>
    </lineage>
</organism>
<dbReference type="PROSITE" id="PS50109">
    <property type="entry name" value="HIS_KIN"/>
    <property type="match status" value="1"/>
</dbReference>
<sequence>MVMLSLSRVFRCAMQRNPSQNMVYHDLGIKAAQSLVTIKPRTFIELGEQSLKATREFLSDQLAVKFARRLDLFETLPALMPYIDRGLLGSVRQDYLDWFQRIRDPAVAKEPDNFAATLDFLRHRHHDAVSRTVWGVREILRKNGERLRSGDSDVEAYAAEEQLQHFLTDLFKKYIRFELVMNHYLLARQSGDSTAILNKGSLRDTIGIALDNSTGLCRTRRGFSPNVDVQTSTPAVLTTPTPHFRRPIHYVTQELLKNALRATVESAKYSGNGQASYPSVRLECDATAEGGYMVRVTDRGDGINKEAMDKVWSFLYTTAEFPPDLTYETWKREPKLAGFGCGLPISRLYANFLGGDLTLESTEGKGTQATLTLPPLVIR</sequence>
<evidence type="ECO:0000256" key="5">
    <source>
        <dbReference type="ARBA" id="ARBA00022840"/>
    </source>
</evidence>
<dbReference type="GO" id="GO:0005759">
    <property type="term" value="C:mitochondrial matrix"/>
    <property type="evidence" value="ECO:0007669"/>
    <property type="project" value="UniProtKB-SubCell"/>
</dbReference>
<dbReference type="PRINTS" id="PR00344">
    <property type="entry name" value="BCTRLSENSOR"/>
</dbReference>
<evidence type="ECO:0000256" key="6">
    <source>
        <dbReference type="ARBA" id="ARBA00023128"/>
    </source>
</evidence>
<dbReference type="InterPro" id="IPR039028">
    <property type="entry name" value="BCKD/PDK"/>
</dbReference>
<dbReference type="SMART" id="SM00387">
    <property type="entry name" value="HATPase_c"/>
    <property type="match status" value="1"/>
</dbReference>
<gene>
    <name evidence="10" type="ORF">VBRA1451_LOCUS28709</name>
</gene>
<dbReference type="Gene3D" id="3.30.565.10">
    <property type="entry name" value="Histidine kinase-like ATPase, C-terminal domain"/>
    <property type="match status" value="1"/>
</dbReference>
<feature type="domain" description="Histidine kinase" evidence="9">
    <location>
        <begin position="248"/>
        <end position="377"/>
    </location>
</feature>
<dbReference type="Pfam" id="PF10436">
    <property type="entry name" value="BCDHK_Adom3"/>
    <property type="match status" value="1"/>
</dbReference>
<dbReference type="InterPro" id="IPR004358">
    <property type="entry name" value="Sig_transdc_His_kin-like_C"/>
</dbReference>
<comment type="catalytic activity">
    <reaction evidence="7">
        <text>L-seryl-[pyruvate dehydrogenase E1 alpha subunit] + ATP = O-phospho-L-seryl-[pyruvate dehydrogenase E1 alpha subunit] + ADP + H(+)</text>
        <dbReference type="Rhea" id="RHEA:23052"/>
        <dbReference type="Rhea" id="RHEA-COMP:13689"/>
        <dbReference type="Rhea" id="RHEA-COMP:13690"/>
        <dbReference type="ChEBI" id="CHEBI:15378"/>
        <dbReference type="ChEBI" id="CHEBI:29999"/>
        <dbReference type="ChEBI" id="CHEBI:30616"/>
        <dbReference type="ChEBI" id="CHEBI:83421"/>
        <dbReference type="ChEBI" id="CHEBI:456216"/>
        <dbReference type="EC" id="2.7.11.2"/>
    </reaction>
</comment>
<keyword evidence="5 8" id="KW-0067">ATP-binding</keyword>
<evidence type="ECO:0000256" key="1">
    <source>
        <dbReference type="ARBA" id="ARBA00006155"/>
    </source>
</evidence>
<keyword evidence="4 8" id="KW-0418">Kinase</keyword>